<evidence type="ECO:0000256" key="7">
    <source>
        <dbReference type="SAM" id="Phobius"/>
    </source>
</evidence>
<evidence type="ECO:0000313" key="8">
    <source>
        <dbReference type="EMBL" id="UXY13925.1"/>
    </source>
</evidence>
<feature type="transmembrane region" description="Helical" evidence="7">
    <location>
        <begin position="181"/>
        <end position="203"/>
    </location>
</feature>
<evidence type="ECO:0000256" key="4">
    <source>
        <dbReference type="ARBA" id="ARBA00022692"/>
    </source>
</evidence>
<proteinExistence type="predicted"/>
<feature type="transmembrane region" description="Helical" evidence="7">
    <location>
        <begin position="107"/>
        <end position="128"/>
    </location>
</feature>
<feature type="transmembrane region" description="Helical" evidence="7">
    <location>
        <begin position="140"/>
        <end position="169"/>
    </location>
</feature>
<evidence type="ECO:0000313" key="9">
    <source>
        <dbReference type="Proteomes" id="UP001061302"/>
    </source>
</evidence>
<evidence type="ECO:0000256" key="3">
    <source>
        <dbReference type="ARBA" id="ARBA00022475"/>
    </source>
</evidence>
<dbReference type="EMBL" id="CP106753">
    <property type="protein sequence ID" value="UXY13925.1"/>
    <property type="molecule type" value="Genomic_DNA"/>
</dbReference>
<keyword evidence="5 7" id="KW-1133">Transmembrane helix</keyword>
<dbReference type="Proteomes" id="UP001061302">
    <property type="component" value="Chromosome"/>
</dbReference>
<keyword evidence="3" id="KW-1003">Cell membrane</keyword>
<comment type="subcellular location">
    <subcellularLocation>
        <location evidence="1">Cell membrane</location>
        <topology evidence="1">Multi-pass membrane protein</topology>
    </subcellularLocation>
</comment>
<evidence type="ECO:0000256" key="2">
    <source>
        <dbReference type="ARBA" id="ARBA00022448"/>
    </source>
</evidence>
<dbReference type="Gene3D" id="1.10.1760.20">
    <property type="match status" value="1"/>
</dbReference>
<accession>A0ABY6DHU9</accession>
<dbReference type="InterPro" id="IPR002751">
    <property type="entry name" value="CbiM/NikMN"/>
</dbReference>
<dbReference type="RefSeq" id="WP_263123217.1">
    <property type="nucleotide sequence ID" value="NZ_CP106753.1"/>
</dbReference>
<keyword evidence="9" id="KW-1185">Reference proteome</keyword>
<organism evidence="8 9">
    <name type="scientific">Chitiniphilus purpureus</name>
    <dbReference type="NCBI Taxonomy" id="2981137"/>
    <lineage>
        <taxon>Bacteria</taxon>
        <taxon>Pseudomonadati</taxon>
        <taxon>Pseudomonadota</taxon>
        <taxon>Betaproteobacteria</taxon>
        <taxon>Neisseriales</taxon>
        <taxon>Chitinibacteraceae</taxon>
        <taxon>Chitiniphilus</taxon>
    </lineage>
</organism>
<keyword evidence="6 7" id="KW-0472">Membrane</keyword>
<evidence type="ECO:0000256" key="6">
    <source>
        <dbReference type="ARBA" id="ARBA00023136"/>
    </source>
</evidence>
<name>A0ABY6DHU9_9NEIS</name>
<evidence type="ECO:0000256" key="1">
    <source>
        <dbReference type="ARBA" id="ARBA00004651"/>
    </source>
</evidence>
<gene>
    <name evidence="8" type="ORF">N8I74_11385</name>
</gene>
<reference evidence="8" key="1">
    <citation type="submission" date="2022-10" db="EMBL/GenBank/DDBJ databases">
        <title>Chitiniphilus purpureus sp. nov., a novel chitin-degrading bacterium isolated from crawfish pond sediment.</title>
        <authorList>
            <person name="Li K."/>
        </authorList>
    </citation>
    <scope>NUCLEOTIDE SEQUENCE</scope>
    <source>
        <strain evidence="8">CD1</strain>
    </source>
</reference>
<evidence type="ECO:0000256" key="5">
    <source>
        <dbReference type="ARBA" id="ARBA00022989"/>
    </source>
</evidence>
<feature type="transmembrane region" description="Helical" evidence="7">
    <location>
        <begin position="6"/>
        <end position="25"/>
    </location>
</feature>
<sequence>MNLISAHFSTPWLVTGWLLAGWCLWRAARQVPWLRLAQAELTSWFGATVIILLLWQLKAQVQPGLAFHLLGATALTLVAGPDRARLGMAAVLVGDALQEPGHWGSLGLSWLLSAGLPTLLTSQLLLLARRHLPANYFVYLFCNGFAAAALSMWSMGLAGCVLLALAGAYPPDLLFEEHYPYYFLMGWPEAFTTGLHLTLLVVYRPQWVATFDDAFYLRRR</sequence>
<keyword evidence="4 7" id="KW-0812">Transmembrane</keyword>
<dbReference type="Pfam" id="PF01891">
    <property type="entry name" value="CbiM"/>
    <property type="match status" value="1"/>
</dbReference>
<keyword evidence="2" id="KW-0813">Transport</keyword>
<protein>
    <submittedName>
        <fullName evidence="8">Energy-coupling factor ABC transporter permease</fullName>
    </submittedName>
</protein>
<feature type="transmembrane region" description="Helical" evidence="7">
    <location>
        <begin position="37"/>
        <end position="57"/>
    </location>
</feature>